<organism evidence="1 2">
    <name type="scientific">Methylomonas denitrificans</name>
    <dbReference type="NCBI Taxonomy" id="1538553"/>
    <lineage>
        <taxon>Bacteria</taxon>
        <taxon>Pseudomonadati</taxon>
        <taxon>Pseudomonadota</taxon>
        <taxon>Gammaproteobacteria</taxon>
        <taxon>Methylococcales</taxon>
        <taxon>Methylococcaceae</taxon>
        <taxon>Methylomonas</taxon>
    </lineage>
</organism>
<dbReference type="Proteomes" id="UP000030512">
    <property type="component" value="Chromosome"/>
</dbReference>
<dbReference type="STRING" id="1538553.JT25_020335"/>
<name>A0A140E5Y4_9GAMM</name>
<evidence type="ECO:0000313" key="1">
    <source>
        <dbReference type="EMBL" id="AMK78808.1"/>
    </source>
</evidence>
<reference evidence="1 2" key="1">
    <citation type="journal article" date="2015" name="Environ. Microbiol.">
        <title>Methane oxidation coupled to nitrate reduction under hypoxia by the Gammaproteobacterium Methylomonas denitrificans, sp. nov. type strain FJG1.</title>
        <authorList>
            <person name="Kits K.D."/>
            <person name="Klotz M.G."/>
            <person name="Stein L.Y."/>
        </authorList>
    </citation>
    <scope>NUCLEOTIDE SEQUENCE [LARGE SCALE GENOMIC DNA]</scope>
    <source>
        <strain evidence="1 2">FJG1</strain>
    </source>
</reference>
<dbReference type="RefSeq" id="WP_036276386.1">
    <property type="nucleotide sequence ID" value="NZ_CP014476.1"/>
</dbReference>
<accession>A0A140E5Y4</accession>
<dbReference type="EMBL" id="CP014476">
    <property type="protein sequence ID" value="AMK78808.1"/>
    <property type="molecule type" value="Genomic_DNA"/>
</dbReference>
<protein>
    <submittedName>
        <fullName evidence="1">Uncharacterized protein</fullName>
    </submittedName>
</protein>
<dbReference type="PROSITE" id="PS51257">
    <property type="entry name" value="PROKAR_LIPOPROTEIN"/>
    <property type="match status" value="1"/>
</dbReference>
<keyword evidence="2" id="KW-1185">Reference proteome</keyword>
<gene>
    <name evidence="1" type="ORF">JT25_020335</name>
</gene>
<proteinExistence type="predicted"/>
<dbReference type="AlphaFoldDB" id="A0A140E5Y4"/>
<dbReference type="OrthoDB" id="5572867at2"/>
<sequence>MRPNLKIVIPFLVMGLLVSGCATRQLKNFKEAAAENNWQEIAAAEVDCKADEAACNQLHLLKGDACYRLAKQNTDSVKNYQCAAEQLEQGIHLTSDWANAEAVVGKRAQYFENWCESLRLLRSEQTSTAAATPYNQKLHACAREFLQAPGDLKPAATFFLHNAELAAIRFQINDTGSCQALKQLQQNESQTASEAAQSRYADYHRRLLNDIAGIRASIPGCP</sequence>
<evidence type="ECO:0000313" key="2">
    <source>
        <dbReference type="Proteomes" id="UP000030512"/>
    </source>
</evidence>
<dbReference type="KEGG" id="mdn:JT25_020335"/>